<evidence type="ECO:0000313" key="16">
    <source>
        <dbReference type="Proteomes" id="UP001500635"/>
    </source>
</evidence>
<dbReference type="InterPro" id="IPR050344">
    <property type="entry name" value="Peptidase_M1_aminopeptidases"/>
</dbReference>
<dbReference type="Gene3D" id="1.10.390.10">
    <property type="entry name" value="Neutral Protease Domain 2"/>
    <property type="match status" value="1"/>
</dbReference>
<evidence type="ECO:0000313" key="15">
    <source>
        <dbReference type="EMBL" id="GAA4388674.1"/>
    </source>
</evidence>
<evidence type="ECO:0000256" key="8">
    <source>
        <dbReference type="ARBA" id="ARBA00022801"/>
    </source>
</evidence>
<dbReference type="InterPro" id="IPR027268">
    <property type="entry name" value="Peptidase_M4/M1_CTD_sf"/>
</dbReference>
<dbReference type="PANTHER" id="PTHR11533">
    <property type="entry name" value="PROTEASE M1 ZINC METALLOPROTEASE"/>
    <property type="match status" value="1"/>
</dbReference>
<evidence type="ECO:0000256" key="7">
    <source>
        <dbReference type="ARBA" id="ARBA00022723"/>
    </source>
</evidence>
<dbReference type="PRINTS" id="PR00756">
    <property type="entry name" value="ALADIPTASE"/>
</dbReference>
<dbReference type="EMBL" id="BAABFR010000016">
    <property type="protein sequence ID" value="GAA4388674.1"/>
    <property type="molecule type" value="Genomic_DNA"/>
</dbReference>
<dbReference type="InterPro" id="IPR045357">
    <property type="entry name" value="Aminopeptidase_N-like_N"/>
</dbReference>
<dbReference type="InterPro" id="IPR042097">
    <property type="entry name" value="Aminopeptidase_N-like_N_sf"/>
</dbReference>
<proteinExistence type="inferred from homology"/>
<evidence type="ECO:0000256" key="12">
    <source>
        <dbReference type="ARBA" id="ARBA00031533"/>
    </source>
</evidence>
<keyword evidence="8" id="KW-0378">Hydrolase</keyword>
<dbReference type="CDD" id="cd09603">
    <property type="entry name" value="M1_APN_like"/>
    <property type="match status" value="1"/>
</dbReference>
<protein>
    <recommendedName>
        <fullName evidence="5">Aminopeptidase N</fullName>
        <ecNumber evidence="4">3.4.11.2</ecNumber>
    </recommendedName>
    <alternativeName>
        <fullName evidence="11">Alanine aminopeptidase</fullName>
    </alternativeName>
    <alternativeName>
        <fullName evidence="12">Lysyl aminopeptidase</fullName>
    </alternativeName>
</protein>
<feature type="domain" description="Peptidase M1 membrane alanine aminopeptidase" evidence="13">
    <location>
        <begin position="256"/>
        <end position="446"/>
    </location>
</feature>
<organism evidence="15 16">
    <name type="scientific">Tsukamurella soli</name>
    <dbReference type="NCBI Taxonomy" id="644556"/>
    <lineage>
        <taxon>Bacteria</taxon>
        <taxon>Bacillati</taxon>
        <taxon>Actinomycetota</taxon>
        <taxon>Actinomycetes</taxon>
        <taxon>Mycobacteriales</taxon>
        <taxon>Tsukamurellaceae</taxon>
        <taxon>Tsukamurella</taxon>
    </lineage>
</organism>
<evidence type="ECO:0000256" key="9">
    <source>
        <dbReference type="ARBA" id="ARBA00022833"/>
    </source>
</evidence>
<dbReference type="InterPro" id="IPR001930">
    <property type="entry name" value="Peptidase_M1"/>
</dbReference>
<keyword evidence="6" id="KW-0645">Protease</keyword>
<sequence>MGRKPAKTPRAGRPVTATQGAQGVVRGIDSYLPRNGNLGYRVSRYELEVDYKVASNRLSGRADIIAATLEPLKRFSLDLADTLDATKVSVNGTRAARFTQRSGKLEITLGSELPAGAAMTVTVRYSGTPKPIRGPWGEVGWEELDDGVLVASQPNGAASWFPCDDHPASKASYRIAVTTDSPYRVVSNGVLVGRRASAGNTTWVYEQAAPMATYLATLQIGQYEYLKVSEKPVPIRAALPARLFGDFERSFGRQERIMRAFIRWFGPYPFPEYTVVITDDTLEIPIEAQGVSIFGANHCDGTRDSERLVAHELAHQWFGNSLTLTRWKDIWLHEGFACYSEWLWAQECGTATTQQMAARYYRKLAASPQNIVLGDPGAATMFDDRVYKRGALTLHALRAEIGDENFFALLHDWTGQYWHASVSTDNLISLAAKYSPRPLRDLWQSWLYERALPPLPVLPKS</sequence>
<keyword evidence="9" id="KW-0862">Zinc</keyword>
<keyword evidence="16" id="KW-1185">Reference proteome</keyword>
<dbReference type="InterPro" id="IPR014782">
    <property type="entry name" value="Peptidase_M1_dom"/>
</dbReference>
<evidence type="ECO:0000256" key="1">
    <source>
        <dbReference type="ARBA" id="ARBA00000098"/>
    </source>
</evidence>
<dbReference type="EC" id="3.4.11.2" evidence="4"/>
<evidence type="ECO:0000256" key="4">
    <source>
        <dbReference type="ARBA" id="ARBA00012564"/>
    </source>
</evidence>
<evidence type="ECO:0000256" key="10">
    <source>
        <dbReference type="ARBA" id="ARBA00023049"/>
    </source>
</evidence>
<evidence type="ECO:0000256" key="11">
    <source>
        <dbReference type="ARBA" id="ARBA00029811"/>
    </source>
</evidence>
<evidence type="ECO:0000256" key="3">
    <source>
        <dbReference type="ARBA" id="ARBA00010136"/>
    </source>
</evidence>
<reference evidence="16" key="1">
    <citation type="journal article" date="2019" name="Int. J. Syst. Evol. Microbiol.">
        <title>The Global Catalogue of Microorganisms (GCM) 10K type strain sequencing project: providing services to taxonomists for standard genome sequencing and annotation.</title>
        <authorList>
            <consortium name="The Broad Institute Genomics Platform"/>
            <consortium name="The Broad Institute Genome Sequencing Center for Infectious Disease"/>
            <person name="Wu L."/>
            <person name="Ma J."/>
        </authorList>
    </citation>
    <scope>NUCLEOTIDE SEQUENCE [LARGE SCALE GENOMIC DNA]</scope>
    <source>
        <strain evidence="16">JCM 17688</strain>
    </source>
</reference>
<dbReference type="SUPFAM" id="SSF55486">
    <property type="entry name" value="Metalloproteases ('zincins'), catalytic domain"/>
    <property type="match status" value="1"/>
</dbReference>
<dbReference type="Pfam" id="PF17900">
    <property type="entry name" value="Peptidase_M1_N"/>
    <property type="match status" value="1"/>
</dbReference>
<name>A0ABP8JCG5_9ACTN</name>
<keyword evidence="7" id="KW-0479">Metal-binding</keyword>
<evidence type="ECO:0000259" key="13">
    <source>
        <dbReference type="Pfam" id="PF01433"/>
    </source>
</evidence>
<evidence type="ECO:0000259" key="14">
    <source>
        <dbReference type="Pfam" id="PF17900"/>
    </source>
</evidence>
<comment type="cofactor">
    <cofactor evidence="2">
        <name>Zn(2+)</name>
        <dbReference type="ChEBI" id="CHEBI:29105"/>
    </cofactor>
</comment>
<comment type="caution">
    <text evidence="15">The sequence shown here is derived from an EMBL/GenBank/DDBJ whole genome shotgun (WGS) entry which is preliminary data.</text>
</comment>
<feature type="domain" description="Aminopeptidase N-like N-terminal" evidence="14">
    <location>
        <begin position="44"/>
        <end position="215"/>
    </location>
</feature>
<keyword evidence="10" id="KW-0482">Metalloprotease</keyword>
<evidence type="ECO:0000256" key="5">
    <source>
        <dbReference type="ARBA" id="ARBA00015611"/>
    </source>
</evidence>
<evidence type="ECO:0000256" key="2">
    <source>
        <dbReference type="ARBA" id="ARBA00001947"/>
    </source>
</evidence>
<comment type="similarity">
    <text evidence="3">Belongs to the peptidase M1 family.</text>
</comment>
<dbReference type="SUPFAM" id="SSF63737">
    <property type="entry name" value="Leukotriene A4 hydrolase N-terminal domain"/>
    <property type="match status" value="1"/>
</dbReference>
<gene>
    <name evidence="15" type="ORF">GCM10023147_14470</name>
</gene>
<dbReference type="Proteomes" id="UP001500635">
    <property type="component" value="Unassembled WGS sequence"/>
</dbReference>
<evidence type="ECO:0000256" key="6">
    <source>
        <dbReference type="ARBA" id="ARBA00022670"/>
    </source>
</evidence>
<dbReference type="Pfam" id="PF01433">
    <property type="entry name" value="Peptidase_M1"/>
    <property type="match status" value="1"/>
</dbReference>
<comment type="catalytic activity">
    <reaction evidence="1">
        <text>Release of an N-terminal amino acid, Xaa-|-Yaa- from a peptide, amide or arylamide. Xaa is preferably Ala, but may be most amino acids including Pro (slow action). When a terminal hydrophobic residue is followed by a prolyl residue, the two may be released as an intact Xaa-Pro dipeptide.</text>
        <dbReference type="EC" id="3.4.11.2"/>
    </reaction>
</comment>
<accession>A0ABP8JCG5</accession>
<dbReference type="Gene3D" id="2.60.40.1730">
    <property type="entry name" value="tricorn interacting facor f3 domain"/>
    <property type="match status" value="1"/>
</dbReference>